<reference evidence="1 2" key="2">
    <citation type="submission" date="2018-11" db="EMBL/GenBank/DDBJ databases">
        <authorList>
            <consortium name="Pathogen Informatics"/>
        </authorList>
    </citation>
    <scope>NUCLEOTIDE SEQUENCE [LARGE SCALE GENOMIC DNA]</scope>
    <source>
        <strain evidence="1 2">NST_G2</strain>
    </source>
</reference>
<evidence type="ECO:0000313" key="2">
    <source>
        <dbReference type="Proteomes" id="UP000275846"/>
    </source>
</evidence>
<accession>A0A183TEM4</accession>
<dbReference type="EMBL" id="UYSU01039434">
    <property type="protein sequence ID" value="VDM01308.1"/>
    <property type="molecule type" value="Genomic_DNA"/>
</dbReference>
<dbReference type="AlphaFoldDB" id="A0A183TEM4"/>
<evidence type="ECO:0000313" key="3">
    <source>
        <dbReference type="WBParaSite" id="SSLN_0001548101-mRNA-1"/>
    </source>
</evidence>
<sequence>MVFRPSINQQAQPPACSIFDAATLSGQEVDHAENARMTTVPGANVGETNGPRAHMDDEIWPSAIRLLTIIAPYAPTCYERGNQLY</sequence>
<reference evidence="3" key="1">
    <citation type="submission" date="2016-06" db="UniProtKB">
        <authorList>
            <consortium name="WormBaseParasite"/>
        </authorList>
    </citation>
    <scope>IDENTIFICATION</scope>
</reference>
<evidence type="ECO:0000313" key="1">
    <source>
        <dbReference type="EMBL" id="VDM01308.1"/>
    </source>
</evidence>
<proteinExistence type="predicted"/>
<dbReference type="Proteomes" id="UP000275846">
    <property type="component" value="Unassembled WGS sequence"/>
</dbReference>
<dbReference type="OrthoDB" id="10461093at2759"/>
<dbReference type="WBParaSite" id="SSLN_0001548101-mRNA-1">
    <property type="protein sequence ID" value="SSLN_0001548101-mRNA-1"/>
    <property type="gene ID" value="SSLN_0001548101"/>
</dbReference>
<gene>
    <name evidence="1" type="ORF">SSLN_LOCUS14922</name>
</gene>
<protein>
    <submittedName>
        <fullName evidence="1 3">Uncharacterized protein</fullName>
    </submittedName>
</protein>
<keyword evidence="2" id="KW-1185">Reference proteome</keyword>
<name>A0A183TEM4_SCHSO</name>
<organism evidence="3">
    <name type="scientific">Schistocephalus solidus</name>
    <name type="common">Tapeworm</name>
    <dbReference type="NCBI Taxonomy" id="70667"/>
    <lineage>
        <taxon>Eukaryota</taxon>
        <taxon>Metazoa</taxon>
        <taxon>Spiralia</taxon>
        <taxon>Lophotrochozoa</taxon>
        <taxon>Platyhelminthes</taxon>
        <taxon>Cestoda</taxon>
        <taxon>Eucestoda</taxon>
        <taxon>Diphyllobothriidea</taxon>
        <taxon>Diphyllobothriidae</taxon>
        <taxon>Schistocephalus</taxon>
    </lineage>
</organism>